<gene>
    <name evidence="2" type="ORF">COU31_02670</name>
</gene>
<comment type="caution">
    <text evidence="2">The sequence shown here is derived from an EMBL/GenBank/DDBJ whole genome shotgun (WGS) entry which is preliminary data.</text>
</comment>
<proteinExistence type="predicted"/>
<feature type="coiled-coil region" evidence="1">
    <location>
        <begin position="22"/>
        <end position="54"/>
    </location>
</feature>
<name>A0A2M6W3S7_9BACT</name>
<reference evidence="3" key="1">
    <citation type="submission" date="2017-09" db="EMBL/GenBank/DDBJ databases">
        <title>Depth-based differentiation of microbial function through sediment-hosted aquifers and enrichment of novel symbionts in the deep terrestrial subsurface.</title>
        <authorList>
            <person name="Probst A.J."/>
            <person name="Ladd B."/>
            <person name="Jarett J.K."/>
            <person name="Geller-Mcgrath D.E."/>
            <person name="Sieber C.M.K."/>
            <person name="Emerson J.B."/>
            <person name="Anantharaman K."/>
            <person name="Thomas B.C."/>
            <person name="Malmstrom R."/>
            <person name="Stieglmeier M."/>
            <person name="Klingl A."/>
            <person name="Woyke T."/>
            <person name="Ryan C.M."/>
            <person name="Banfield J.F."/>
        </authorList>
    </citation>
    <scope>NUCLEOTIDE SEQUENCE [LARGE SCALE GENOMIC DNA]</scope>
</reference>
<protein>
    <submittedName>
        <fullName evidence="2">Uncharacterized protein</fullName>
    </submittedName>
</protein>
<dbReference type="EMBL" id="PFBX01000026">
    <property type="protein sequence ID" value="PIT87453.1"/>
    <property type="molecule type" value="Genomic_DNA"/>
</dbReference>
<evidence type="ECO:0000256" key="1">
    <source>
        <dbReference type="SAM" id="Coils"/>
    </source>
</evidence>
<accession>A0A2M6W3S7</accession>
<dbReference type="Proteomes" id="UP000231183">
    <property type="component" value="Unassembled WGS sequence"/>
</dbReference>
<sequence length="59" mass="6952">MAPIQTTKKIIAKALATFFIFLKKEQNIRDEAEQIRLQAQKNNDQKKIQKIKNKIKNIK</sequence>
<evidence type="ECO:0000313" key="2">
    <source>
        <dbReference type="EMBL" id="PIT87453.1"/>
    </source>
</evidence>
<keyword evidence="1" id="KW-0175">Coiled coil</keyword>
<organism evidence="2 3">
    <name type="scientific">Candidatus Magasanikbacteria bacterium CG10_big_fil_rev_8_21_14_0_10_40_10</name>
    <dbReference type="NCBI Taxonomy" id="1974648"/>
    <lineage>
        <taxon>Bacteria</taxon>
        <taxon>Candidatus Magasanikiibacteriota</taxon>
    </lineage>
</organism>
<dbReference type="AlphaFoldDB" id="A0A2M6W3S7"/>
<evidence type="ECO:0000313" key="3">
    <source>
        <dbReference type="Proteomes" id="UP000231183"/>
    </source>
</evidence>